<dbReference type="PANTHER" id="PTHR30451:SF21">
    <property type="entry name" value="FIMBRIAL USHER DOMAIN-CONTAINING PROTEIN YDET-RELATED"/>
    <property type="match status" value="1"/>
</dbReference>
<evidence type="ECO:0000256" key="5">
    <source>
        <dbReference type="ARBA" id="ARBA00022558"/>
    </source>
</evidence>
<geneLocation type="plasmid" evidence="14">
    <name>Drgb3</name>
</geneLocation>
<proteinExistence type="inferred from homology"/>
<dbReference type="GO" id="GO:0015473">
    <property type="term" value="F:fimbrial usher porin activity"/>
    <property type="evidence" value="ECO:0007669"/>
    <property type="project" value="InterPro"/>
</dbReference>
<organism evidence="14">
    <name type="scientific">Pectobacterium carotovorum</name>
    <name type="common">Erwinia carotovora</name>
    <dbReference type="NCBI Taxonomy" id="554"/>
    <lineage>
        <taxon>Bacteria</taxon>
        <taxon>Pseudomonadati</taxon>
        <taxon>Pseudomonadota</taxon>
        <taxon>Gammaproteobacteria</taxon>
        <taxon>Enterobacterales</taxon>
        <taxon>Pectobacteriaceae</taxon>
        <taxon>Pectobacterium</taxon>
    </lineage>
</organism>
<name>A0A0N9NM17_PECCA</name>
<dbReference type="Gene3D" id="2.60.40.3110">
    <property type="match status" value="1"/>
</dbReference>
<feature type="compositionally biased region" description="Low complexity" evidence="11">
    <location>
        <begin position="657"/>
        <end position="674"/>
    </location>
</feature>
<evidence type="ECO:0000256" key="7">
    <source>
        <dbReference type="ARBA" id="ARBA00022729"/>
    </source>
</evidence>
<keyword evidence="6 10" id="KW-0812">Transmembrane</keyword>
<dbReference type="Pfam" id="PF13954">
    <property type="entry name" value="PapC_N"/>
    <property type="match status" value="1"/>
</dbReference>
<dbReference type="GO" id="GO:0009279">
    <property type="term" value="C:cell outer membrane"/>
    <property type="evidence" value="ECO:0007669"/>
    <property type="project" value="UniProtKB-SubCell"/>
</dbReference>
<keyword evidence="14" id="KW-0614">Plasmid</keyword>
<evidence type="ECO:0000259" key="12">
    <source>
        <dbReference type="Pfam" id="PF13953"/>
    </source>
</evidence>
<evidence type="ECO:0000256" key="9">
    <source>
        <dbReference type="ARBA" id="ARBA00023237"/>
    </source>
</evidence>
<dbReference type="FunFam" id="2.60.40.3110:FF:000001">
    <property type="entry name" value="Putative fimbrial outer membrane usher"/>
    <property type="match status" value="1"/>
</dbReference>
<reference evidence="14" key="1">
    <citation type="journal article" date="2015" name="Environ. Microbiol.">
        <title>Plasmids from the gut microbiome of cabbage root fly larvae encode SaxA that catalyses the conversion of the plant toxin 2-phenylethyl isothiocyanate.</title>
        <authorList>
            <person name="Welte C.U."/>
            <person name="de Graaf R.M."/>
            <person name="van den Bosch T.J."/>
            <person name="Op den Camp H.J."/>
            <person name="van Dam N.M."/>
            <person name="Jetten M.S."/>
        </authorList>
    </citation>
    <scope>NUCLEOTIDE SEQUENCE</scope>
    <source>
        <plasmid evidence="14">Drgb3</plasmid>
    </source>
</reference>
<dbReference type="InterPro" id="IPR018030">
    <property type="entry name" value="Fimbrial_membr_usher_CS"/>
</dbReference>
<evidence type="ECO:0000256" key="10">
    <source>
        <dbReference type="RuleBase" id="RU003884"/>
    </source>
</evidence>
<dbReference type="GO" id="GO:0009297">
    <property type="term" value="P:pilus assembly"/>
    <property type="evidence" value="ECO:0007669"/>
    <property type="project" value="InterPro"/>
</dbReference>
<dbReference type="InterPro" id="IPR042186">
    <property type="entry name" value="FimD_plug_dom"/>
</dbReference>
<accession>A0A0N9NM17</accession>
<dbReference type="Gene3D" id="2.60.40.2070">
    <property type="match status" value="1"/>
</dbReference>
<dbReference type="Gene3D" id="3.10.20.410">
    <property type="match status" value="1"/>
</dbReference>
<dbReference type="PROSITE" id="PS01151">
    <property type="entry name" value="FIMBRIAL_USHER"/>
    <property type="match status" value="1"/>
</dbReference>
<feature type="domain" description="PapC N-terminal" evidence="13">
    <location>
        <begin position="59"/>
        <end position="204"/>
    </location>
</feature>
<evidence type="ECO:0000256" key="8">
    <source>
        <dbReference type="ARBA" id="ARBA00023136"/>
    </source>
</evidence>
<evidence type="ECO:0000256" key="6">
    <source>
        <dbReference type="ARBA" id="ARBA00022692"/>
    </source>
</evidence>
<reference evidence="14" key="2">
    <citation type="submission" date="2015-07" db="EMBL/GenBank/DDBJ databases">
        <authorList>
            <person name="Welte C."/>
            <person name="de Graaf R."/>
            <person name="van den Bosch T.J.M."/>
            <person name="Op den Camp H."/>
            <person name="van Dam N."/>
            <person name="Jetten M."/>
        </authorList>
    </citation>
    <scope>NUCLEOTIDE SEQUENCE</scope>
    <source>
        <plasmid evidence="14">Drgb3</plasmid>
    </source>
</reference>
<evidence type="ECO:0000313" key="14">
    <source>
        <dbReference type="EMBL" id="ALG88653.1"/>
    </source>
</evidence>
<keyword evidence="4" id="KW-1134">Transmembrane beta strand</keyword>
<keyword evidence="3 10" id="KW-0813">Transport</keyword>
<evidence type="ECO:0000256" key="3">
    <source>
        <dbReference type="ARBA" id="ARBA00022448"/>
    </source>
</evidence>
<dbReference type="InterPro" id="IPR000015">
    <property type="entry name" value="Fimb_usher"/>
</dbReference>
<comment type="similarity">
    <text evidence="2 10">Belongs to the fimbrial export usher family.</text>
</comment>
<evidence type="ECO:0000256" key="2">
    <source>
        <dbReference type="ARBA" id="ARBA00008064"/>
    </source>
</evidence>
<dbReference type="Pfam" id="PF00577">
    <property type="entry name" value="Usher"/>
    <property type="match status" value="1"/>
</dbReference>
<protein>
    <submittedName>
        <fullName evidence="14">Outer membrane usher protein FimD</fullName>
    </submittedName>
</protein>
<keyword evidence="9 10" id="KW-0998">Cell outer membrane</keyword>
<dbReference type="EMBL" id="KT351734">
    <property type="protein sequence ID" value="ALG88653.1"/>
    <property type="molecule type" value="Genomic_DNA"/>
</dbReference>
<dbReference type="SUPFAM" id="SSF141729">
    <property type="entry name" value="FimD N-terminal domain-like"/>
    <property type="match status" value="1"/>
</dbReference>
<evidence type="ECO:0000259" key="13">
    <source>
        <dbReference type="Pfam" id="PF13954"/>
    </source>
</evidence>
<dbReference type="Gene3D" id="2.60.40.2610">
    <property type="entry name" value="Outer membrane usher protein FimD, plug domain"/>
    <property type="match status" value="1"/>
</dbReference>
<dbReference type="Pfam" id="PF13953">
    <property type="entry name" value="PapC_C"/>
    <property type="match status" value="1"/>
</dbReference>
<evidence type="ECO:0000256" key="11">
    <source>
        <dbReference type="SAM" id="MobiDB-lite"/>
    </source>
</evidence>
<feature type="region of interest" description="Disordered" evidence="11">
    <location>
        <begin position="657"/>
        <end position="676"/>
    </location>
</feature>
<dbReference type="InterPro" id="IPR025949">
    <property type="entry name" value="PapC-like_C"/>
</dbReference>
<comment type="subcellular location">
    <subcellularLocation>
        <location evidence="1 10">Cell outer membrane</location>
        <topology evidence="1 10">Multi-pass membrane protein</topology>
    </subcellularLocation>
</comment>
<keyword evidence="7" id="KW-0732">Signal</keyword>
<dbReference type="InterPro" id="IPR043142">
    <property type="entry name" value="PapC-like_C_sf"/>
</dbReference>
<dbReference type="PANTHER" id="PTHR30451">
    <property type="entry name" value="OUTER MEMBRANE USHER PROTEIN"/>
    <property type="match status" value="1"/>
</dbReference>
<keyword evidence="5 10" id="KW-1029">Fimbrium biogenesis</keyword>
<evidence type="ECO:0000256" key="4">
    <source>
        <dbReference type="ARBA" id="ARBA00022452"/>
    </source>
</evidence>
<sequence>MLMPLYALNGPVVTNLMDNLLMRKSISCQKGILSVRYFRYKPLVWCLLLSVQPAWAGDYFDPGFLGESGENAHVDLSAFSESGGVKAGEYTVWVFINQRNAGQYTFKFQKNSLGQMAPVLTPVQLENFGVNVKQIPELKDLTVDAPIDNLGAVISQATARLDLASLQLNISVPQVAMKPEVQGAVDPSQWEDGISALMANYNVSAGRTTNSLQGQTTHNNNLFATVRAGANTGPWRLRSTITHTQFESNGRNNQSQPAQTNTRFSNTYLSRDIRGLRSTLLVGESSTGSEIFDGVPFRGVTLSSNEQMLPSQFRGYAPAISGVANSNARITVRQNGNVVYETYVAPGPFYINDIQQAGLSGDYDVKVTEADGTERQFIVPYSSLPVMLRPGGWKYELTAGQYDGNVTNDSRQAGFMLVTAIYGLPKDITLYGGVLAANDYQALNMGTGISLGNIGALSADMTHSSAKIDGGAAKEGQSYRLRYSKSLISTGTSFDLTALRFSTRDYFSFNDYNSQGHQLQAGVNPLTLQHRRSSFQTQLSQQMGGWGSLNFRASRDDYWGGGRTLTGLSLGYNNSLKGVSYGVNYNIDRMKDMNGNWPENRQISFNVSAPFSIFGYSRDLQSMYSTTAITHDNSGRTQNQTGLSGSTLEGKLSYSASQSWGNQGQNSNSNVNAGYQGSKGNVSGGYSYSADSQTMNMNASGGVLIHSDGMTLSRSMGESVALISAPGAQGVSVNGGSAVTDSRGYAVAPYLSDYTRNSVGLDPSSLPEGVDIAQTNLNVYPTKGAVVKARFATRMGYQVLMTLKHGTSVVPFGAVAALATADSDEDSGSIVSDGGQVYLTGLPESGTLWVKWGETSDRQCRVNFNLVKLTTSQDMPIRQMTYICQSQSDDHK</sequence>
<keyword evidence="8 10" id="KW-0472">Membrane</keyword>
<feature type="domain" description="PapC-like C-terminal" evidence="12">
    <location>
        <begin position="800"/>
        <end position="866"/>
    </location>
</feature>
<evidence type="ECO:0000256" key="1">
    <source>
        <dbReference type="ARBA" id="ARBA00004571"/>
    </source>
</evidence>
<dbReference type="AlphaFoldDB" id="A0A0N9NM17"/>
<dbReference type="InterPro" id="IPR025885">
    <property type="entry name" value="PapC_N"/>
</dbReference>
<dbReference type="InterPro" id="IPR037224">
    <property type="entry name" value="PapC_N_sf"/>
</dbReference>